<name>A0AAW1MMA8_SAPOF</name>
<dbReference type="EMBL" id="JBDFQZ010000002">
    <property type="protein sequence ID" value="KAK9747970.1"/>
    <property type="molecule type" value="Genomic_DNA"/>
</dbReference>
<dbReference type="InterPro" id="IPR034604">
    <property type="entry name" value="SRRP53"/>
</dbReference>
<feature type="compositionally biased region" description="Basic and acidic residues" evidence="1">
    <location>
        <begin position="311"/>
        <end position="325"/>
    </location>
</feature>
<evidence type="ECO:0000313" key="2">
    <source>
        <dbReference type="EMBL" id="KAK9747970.1"/>
    </source>
</evidence>
<dbReference type="AlphaFoldDB" id="A0AAW1MMA8"/>
<accession>A0AAW1MMA8</accession>
<feature type="region of interest" description="Disordered" evidence="1">
    <location>
        <begin position="311"/>
        <end position="384"/>
    </location>
</feature>
<feature type="compositionally biased region" description="Basic residues" evidence="1">
    <location>
        <begin position="143"/>
        <end position="163"/>
    </location>
</feature>
<feature type="region of interest" description="Disordered" evidence="1">
    <location>
        <begin position="33"/>
        <end position="230"/>
    </location>
</feature>
<gene>
    <name evidence="2" type="ORF">RND81_02G027200</name>
</gene>
<feature type="compositionally biased region" description="Basic and acidic residues" evidence="1">
    <location>
        <begin position="187"/>
        <end position="198"/>
    </location>
</feature>
<feature type="compositionally biased region" description="Polar residues" evidence="1">
    <location>
        <begin position="353"/>
        <end position="374"/>
    </location>
</feature>
<feature type="compositionally biased region" description="Polar residues" evidence="1">
    <location>
        <begin position="53"/>
        <end position="80"/>
    </location>
</feature>
<sequence length="384" mass="43974">MEEEKAAAYYDELTRKGSGAARFKQGLGFSSAATTTVADDPPPVRGSALPPSSFLSNFVKSSNPSEVDKQQSQLQSIQNKLQKKQSTHSIDRKPPSDDEIRVRVRVSDRERGRDDDRRREREKRRDRRSRSRSRSRSRERGSRSRRRYRSSSRERRSGRRRRSLSRDSERGRDRRRRRSRSLSPRGRNSERGRDNGRDRRGRSRSLSPKGRNSERGRGGDDGGGRKKGVVDYARLIDGYDKMTPAERVKAKMKLQLSQTAEKDEKMGAGSQWERFDFDKDAPIEDEILEAADDDAAVSKRIGQSFRFASLEGKREDDVRNAHDEAMFGVPARQPSQTSESENESENEERQTDDTNIIPASSLLNEKVLSKQQGSWRDRARRNVG</sequence>
<dbReference type="PANTHER" id="PTHR31968">
    <property type="entry name" value="SERINE/ARGININE-RELATED PROTEIN 53"/>
    <property type="match status" value="1"/>
</dbReference>
<dbReference type="GO" id="GO:0005737">
    <property type="term" value="C:cytoplasm"/>
    <property type="evidence" value="ECO:0007669"/>
    <property type="project" value="TreeGrafter"/>
</dbReference>
<feature type="compositionally biased region" description="Basic and acidic residues" evidence="1">
    <location>
        <begin position="211"/>
        <end position="224"/>
    </location>
</feature>
<keyword evidence="3" id="KW-1185">Reference proteome</keyword>
<dbReference type="PROSITE" id="PS50096">
    <property type="entry name" value="IQ"/>
    <property type="match status" value="1"/>
</dbReference>
<dbReference type="PANTHER" id="PTHR31968:SF4">
    <property type="entry name" value="SERINE_ARGININE-RELATED PROTEIN 53"/>
    <property type="match status" value="1"/>
</dbReference>
<organism evidence="2 3">
    <name type="scientific">Saponaria officinalis</name>
    <name type="common">Common soapwort</name>
    <name type="synonym">Lychnis saponaria</name>
    <dbReference type="NCBI Taxonomy" id="3572"/>
    <lineage>
        <taxon>Eukaryota</taxon>
        <taxon>Viridiplantae</taxon>
        <taxon>Streptophyta</taxon>
        <taxon>Embryophyta</taxon>
        <taxon>Tracheophyta</taxon>
        <taxon>Spermatophyta</taxon>
        <taxon>Magnoliopsida</taxon>
        <taxon>eudicotyledons</taxon>
        <taxon>Gunneridae</taxon>
        <taxon>Pentapetalae</taxon>
        <taxon>Caryophyllales</taxon>
        <taxon>Caryophyllaceae</taxon>
        <taxon>Caryophylleae</taxon>
        <taxon>Saponaria</taxon>
    </lineage>
</organism>
<feature type="compositionally biased region" description="Basic residues" evidence="1">
    <location>
        <begin position="120"/>
        <end position="135"/>
    </location>
</feature>
<comment type="caution">
    <text evidence="2">The sequence shown here is derived from an EMBL/GenBank/DDBJ whole genome shotgun (WGS) entry which is preliminary data.</text>
</comment>
<evidence type="ECO:0000256" key="1">
    <source>
        <dbReference type="SAM" id="MobiDB-lite"/>
    </source>
</evidence>
<proteinExistence type="predicted"/>
<dbReference type="GO" id="GO:0005634">
    <property type="term" value="C:nucleus"/>
    <property type="evidence" value="ECO:0007669"/>
    <property type="project" value="TreeGrafter"/>
</dbReference>
<dbReference type="Proteomes" id="UP001443914">
    <property type="component" value="Unassembled WGS sequence"/>
</dbReference>
<evidence type="ECO:0000313" key="3">
    <source>
        <dbReference type="Proteomes" id="UP001443914"/>
    </source>
</evidence>
<feature type="compositionally biased region" description="Basic and acidic residues" evidence="1">
    <location>
        <begin position="89"/>
        <end position="119"/>
    </location>
</feature>
<reference evidence="2" key="1">
    <citation type="submission" date="2024-03" db="EMBL/GenBank/DDBJ databases">
        <title>WGS assembly of Saponaria officinalis var. Norfolk2.</title>
        <authorList>
            <person name="Jenkins J."/>
            <person name="Shu S."/>
            <person name="Grimwood J."/>
            <person name="Barry K."/>
            <person name="Goodstein D."/>
            <person name="Schmutz J."/>
            <person name="Leebens-Mack J."/>
            <person name="Osbourn A."/>
        </authorList>
    </citation>
    <scope>NUCLEOTIDE SEQUENCE [LARGE SCALE GENOMIC DNA]</scope>
    <source>
        <strain evidence="2">JIC</strain>
    </source>
</reference>
<dbReference type="GO" id="GO:0000380">
    <property type="term" value="P:alternative mRNA splicing, via spliceosome"/>
    <property type="evidence" value="ECO:0007669"/>
    <property type="project" value="InterPro"/>
</dbReference>
<protein>
    <submittedName>
        <fullName evidence="2">Uncharacterized protein</fullName>
    </submittedName>
</protein>